<sequence length="140" mass="16411">MKKIIVTMFILYCIITNLWSQSLCLKPIFGYSVETKIRTFANLGMAYCLGVKDKPMGYSTTFGRDFEAIEEAFGCRNKPKIIDVKVAFEELKEYMEIPTYIQNKDELDAVWVGYCFSIYDSSKYHDKVKEIFYKYCKDCK</sequence>
<gene>
    <name evidence="1" type="ORF">CQA53_10885</name>
</gene>
<dbReference type="RefSeq" id="WP_115543963.1">
    <property type="nucleotide sequence ID" value="NZ_NXLQ01000089.1"/>
</dbReference>
<dbReference type="EMBL" id="NXLQ01000089">
    <property type="protein sequence ID" value="RDU60404.1"/>
    <property type="molecule type" value="Genomic_DNA"/>
</dbReference>
<dbReference type="Proteomes" id="UP000256379">
    <property type="component" value="Unassembled WGS sequence"/>
</dbReference>
<protein>
    <submittedName>
        <fullName evidence="1">Uncharacterized protein</fullName>
    </submittedName>
</protein>
<proteinExistence type="predicted"/>
<evidence type="ECO:0000313" key="2">
    <source>
        <dbReference type="Proteomes" id="UP000256379"/>
    </source>
</evidence>
<organism evidence="1 2">
    <name type="scientific">Helicobacter didelphidarum</name>
    <dbReference type="NCBI Taxonomy" id="2040648"/>
    <lineage>
        <taxon>Bacteria</taxon>
        <taxon>Pseudomonadati</taxon>
        <taxon>Campylobacterota</taxon>
        <taxon>Epsilonproteobacteria</taxon>
        <taxon>Campylobacterales</taxon>
        <taxon>Helicobacteraceae</taxon>
        <taxon>Helicobacter</taxon>
    </lineage>
</organism>
<comment type="caution">
    <text evidence="1">The sequence shown here is derived from an EMBL/GenBank/DDBJ whole genome shotgun (WGS) entry which is preliminary data.</text>
</comment>
<evidence type="ECO:0000313" key="1">
    <source>
        <dbReference type="EMBL" id="RDU60404.1"/>
    </source>
</evidence>
<dbReference type="OrthoDB" id="5326015at2"/>
<reference evidence="1 2" key="1">
    <citation type="submission" date="2018-04" db="EMBL/GenBank/DDBJ databases">
        <title>Novel Campyloabacter and Helicobacter Species and Strains.</title>
        <authorList>
            <person name="Mannion A.J."/>
            <person name="Shen Z."/>
            <person name="Fox J.G."/>
        </authorList>
    </citation>
    <scope>NUCLEOTIDE SEQUENCE [LARGE SCALE GENOMIC DNA]</scope>
    <source>
        <strain evidence="1 2">MIT 17-337</strain>
    </source>
</reference>
<accession>A0A3D8I6N7</accession>
<name>A0A3D8I6N7_9HELI</name>
<dbReference type="AlphaFoldDB" id="A0A3D8I6N7"/>
<keyword evidence="2" id="KW-1185">Reference proteome</keyword>